<sequence length="548" mass="59772">MSSQVVRRQSKLPYQTIAIGIKIYNQAKSSVFWNVFWNYVLLRAFYTVRAKGFAGVADDFKLWLLEAFTKITLRLPPIKRKVAKEMAKVREDLEAKLAPRGPGIVRHLAIPLEGKTPEWIDEEMERMDKAERGDIWKEGKVSGGIYHGGEELNAVIVAALKKFVVSNPLHPDVFPTIRRMDAEIVAMCLRMYNNPSGAGTTTTGGTESILMSCKTHRDWGRAVKGIKEPEMVVPVSAHAAFNKASSYFGIKLLPIAVDPVTRKVPIDRVRRAINPNTVLIVGSAVNFPDGCMDDIVALGKLAKKHKIGLHVDCCLGSFIMPFLEKAGYPVTPFDFRVEGVTAISCDTHKYGFAPKGTSVIMYRDAELRKHQYFSMNNWPGGLYASPSMSGSRGGAVLAGAWAAMQYMGQDGYLQSCKDIVGCCKAIERAIRYDIPELDVLGEPCGPIVAFTSDVVSPLEVGDAMGTRGWHLNGLSGPPAVHIACTRLTVPNVEQFIADLKDAVAEVKANPSSGKGTMVALYGLGNSTAIGPALVTQVANTFLDTMYLA</sequence>
<comment type="cofactor">
    <cofactor evidence="1 16 17">
        <name>pyridoxal 5'-phosphate</name>
        <dbReference type="ChEBI" id="CHEBI:597326"/>
    </cofactor>
</comment>
<evidence type="ECO:0000256" key="2">
    <source>
        <dbReference type="ARBA" id="ARBA00004389"/>
    </source>
</evidence>
<dbReference type="InterPro" id="IPR015421">
    <property type="entry name" value="PyrdxlP-dep_Trfase_major"/>
</dbReference>
<dbReference type="EMBL" id="KV423919">
    <property type="protein sequence ID" value="KZT62011.1"/>
    <property type="molecule type" value="Genomic_DNA"/>
</dbReference>
<evidence type="ECO:0000256" key="6">
    <source>
        <dbReference type="ARBA" id="ARBA00022824"/>
    </source>
</evidence>
<keyword evidence="18" id="KW-0808">Transferase</keyword>
<evidence type="ECO:0000256" key="8">
    <source>
        <dbReference type="ARBA" id="ARBA00022919"/>
    </source>
</evidence>
<dbReference type="InterPro" id="IPR002129">
    <property type="entry name" value="PyrdxlP-dep_de-COase"/>
</dbReference>
<feature type="modified residue" description="N6-(pyridoxal phosphate)lysine" evidence="16">
    <location>
        <position position="349"/>
    </location>
</feature>
<evidence type="ECO:0000256" key="9">
    <source>
        <dbReference type="ARBA" id="ARBA00022989"/>
    </source>
</evidence>
<dbReference type="InterPro" id="IPR050477">
    <property type="entry name" value="GrpII_AminoAcid_Decarb"/>
</dbReference>
<dbReference type="GO" id="GO:0019752">
    <property type="term" value="P:carboxylic acid metabolic process"/>
    <property type="evidence" value="ECO:0007669"/>
    <property type="project" value="InterPro"/>
</dbReference>
<dbReference type="SUPFAM" id="SSF53383">
    <property type="entry name" value="PLP-dependent transferases"/>
    <property type="match status" value="1"/>
</dbReference>
<name>A0A165JLV0_9BASI</name>
<protein>
    <recommendedName>
        <fullName evidence="14">sphinganine-1-phosphate aldolase</fullName>
        <ecNumber evidence="14">4.1.2.27</ecNumber>
    </recommendedName>
    <alternativeName>
        <fullName evidence="15">Sphingosine-1-phosphate aldolase</fullName>
    </alternativeName>
</protein>
<dbReference type="PANTHER" id="PTHR42735">
    <property type="match status" value="1"/>
</dbReference>
<dbReference type="OrthoDB" id="10254570at2759"/>
<dbReference type="PANTHER" id="PTHR42735:SF6">
    <property type="entry name" value="SPHINGOSINE-1-PHOSPHATE LYASE 1"/>
    <property type="match status" value="1"/>
</dbReference>
<evidence type="ECO:0000256" key="1">
    <source>
        <dbReference type="ARBA" id="ARBA00001933"/>
    </source>
</evidence>
<evidence type="ECO:0000256" key="4">
    <source>
        <dbReference type="ARBA" id="ARBA00004991"/>
    </source>
</evidence>
<dbReference type="STRING" id="1353952.A0A165JLV0"/>
<dbReference type="InParanoid" id="A0A165JLV0"/>
<dbReference type="Proteomes" id="UP000076842">
    <property type="component" value="Unassembled WGS sequence"/>
</dbReference>
<dbReference type="GO" id="GO:0030170">
    <property type="term" value="F:pyridoxal phosphate binding"/>
    <property type="evidence" value="ECO:0007669"/>
    <property type="project" value="InterPro"/>
</dbReference>
<keyword evidence="19" id="KW-1185">Reference proteome</keyword>
<dbReference type="Pfam" id="PF00282">
    <property type="entry name" value="Pyridoxal_deC"/>
    <property type="match status" value="1"/>
</dbReference>
<dbReference type="InterPro" id="IPR015422">
    <property type="entry name" value="PyrdxlP-dep_Trfase_small"/>
</dbReference>
<dbReference type="Gene3D" id="3.90.1150.10">
    <property type="entry name" value="Aspartate Aminotransferase, domain 1"/>
    <property type="match status" value="1"/>
</dbReference>
<evidence type="ECO:0000256" key="12">
    <source>
        <dbReference type="ARBA" id="ARBA00023239"/>
    </source>
</evidence>
<evidence type="ECO:0000256" key="15">
    <source>
        <dbReference type="ARBA" id="ARBA00042568"/>
    </source>
</evidence>
<dbReference type="EC" id="4.1.2.27" evidence="14"/>
<proteinExistence type="inferred from homology"/>
<dbReference type="GO" id="GO:0008117">
    <property type="term" value="F:sphinganine-1-phosphate aldolase activity"/>
    <property type="evidence" value="ECO:0007669"/>
    <property type="project" value="UniProtKB-EC"/>
</dbReference>
<organism evidence="18 19">
    <name type="scientific">Calocera cornea HHB12733</name>
    <dbReference type="NCBI Taxonomy" id="1353952"/>
    <lineage>
        <taxon>Eukaryota</taxon>
        <taxon>Fungi</taxon>
        <taxon>Dikarya</taxon>
        <taxon>Basidiomycota</taxon>
        <taxon>Agaricomycotina</taxon>
        <taxon>Dacrymycetes</taxon>
        <taxon>Dacrymycetales</taxon>
        <taxon>Dacrymycetaceae</taxon>
        <taxon>Calocera</taxon>
    </lineage>
</organism>
<evidence type="ECO:0000256" key="13">
    <source>
        <dbReference type="ARBA" id="ARBA00038302"/>
    </source>
</evidence>
<evidence type="ECO:0000256" key="7">
    <source>
        <dbReference type="ARBA" id="ARBA00022898"/>
    </source>
</evidence>
<evidence type="ECO:0000256" key="3">
    <source>
        <dbReference type="ARBA" id="ARBA00004760"/>
    </source>
</evidence>
<comment type="subcellular location">
    <subcellularLocation>
        <location evidence="2">Endoplasmic reticulum membrane</location>
        <topology evidence="2">Single-pass membrane protein</topology>
    </subcellularLocation>
</comment>
<reference evidence="18 19" key="1">
    <citation type="journal article" date="2016" name="Mol. Biol. Evol.">
        <title>Comparative Genomics of Early-Diverging Mushroom-Forming Fungi Provides Insights into the Origins of Lignocellulose Decay Capabilities.</title>
        <authorList>
            <person name="Nagy L.G."/>
            <person name="Riley R."/>
            <person name="Tritt A."/>
            <person name="Adam C."/>
            <person name="Daum C."/>
            <person name="Floudas D."/>
            <person name="Sun H."/>
            <person name="Yadav J.S."/>
            <person name="Pangilinan J."/>
            <person name="Larsson K.H."/>
            <person name="Matsuura K."/>
            <person name="Barry K."/>
            <person name="Labutti K."/>
            <person name="Kuo R."/>
            <person name="Ohm R.A."/>
            <person name="Bhattacharya S.S."/>
            <person name="Shirouzu T."/>
            <person name="Yoshinaga Y."/>
            <person name="Martin F.M."/>
            <person name="Grigoriev I.V."/>
            <person name="Hibbett D.S."/>
        </authorList>
    </citation>
    <scope>NUCLEOTIDE SEQUENCE [LARGE SCALE GENOMIC DNA]</scope>
    <source>
        <strain evidence="18 19">HHB12733</strain>
    </source>
</reference>
<accession>A0A165JLV0</accession>
<dbReference type="AlphaFoldDB" id="A0A165JLV0"/>
<dbReference type="GO" id="GO:0030149">
    <property type="term" value="P:sphingolipid catabolic process"/>
    <property type="evidence" value="ECO:0007669"/>
    <property type="project" value="TreeGrafter"/>
</dbReference>
<dbReference type="GO" id="GO:0016740">
    <property type="term" value="F:transferase activity"/>
    <property type="evidence" value="ECO:0007669"/>
    <property type="project" value="UniProtKB-KW"/>
</dbReference>
<evidence type="ECO:0000256" key="10">
    <source>
        <dbReference type="ARBA" id="ARBA00023098"/>
    </source>
</evidence>
<gene>
    <name evidence="18" type="ORF">CALCODRAFT_479493</name>
</gene>
<evidence type="ECO:0000256" key="16">
    <source>
        <dbReference type="PIRSR" id="PIRSR602129-50"/>
    </source>
</evidence>
<keyword evidence="7 16" id="KW-0663">Pyridoxal phosphate</keyword>
<dbReference type="InterPro" id="IPR015424">
    <property type="entry name" value="PyrdxlP-dep_Trfase"/>
</dbReference>
<keyword evidence="11" id="KW-0472">Membrane</keyword>
<evidence type="ECO:0000313" key="19">
    <source>
        <dbReference type="Proteomes" id="UP000076842"/>
    </source>
</evidence>
<keyword evidence="12 17" id="KW-0456">Lyase</keyword>
<keyword evidence="9" id="KW-1133">Transmembrane helix</keyword>
<dbReference type="GO" id="GO:0005789">
    <property type="term" value="C:endoplasmic reticulum membrane"/>
    <property type="evidence" value="ECO:0007669"/>
    <property type="project" value="UniProtKB-SubCell"/>
</dbReference>
<comment type="similarity">
    <text evidence="13">Belongs to the group II decarboxylase family. Sphingosine-1-phosphate lyase subfamily.</text>
</comment>
<evidence type="ECO:0000256" key="17">
    <source>
        <dbReference type="RuleBase" id="RU000382"/>
    </source>
</evidence>
<keyword evidence="5" id="KW-0812">Transmembrane</keyword>
<keyword evidence="10" id="KW-0443">Lipid metabolism</keyword>
<evidence type="ECO:0000256" key="14">
    <source>
        <dbReference type="ARBA" id="ARBA00038965"/>
    </source>
</evidence>
<evidence type="ECO:0000256" key="11">
    <source>
        <dbReference type="ARBA" id="ARBA00023136"/>
    </source>
</evidence>
<comment type="pathway">
    <text evidence="4">Sphingolipid metabolism.</text>
</comment>
<keyword evidence="8" id="KW-0746">Sphingolipid metabolism</keyword>
<dbReference type="Gene3D" id="3.40.640.10">
    <property type="entry name" value="Type I PLP-dependent aspartate aminotransferase-like (Major domain)"/>
    <property type="match status" value="1"/>
</dbReference>
<evidence type="ECO:0000256" key="5">
    <source>
        <dbReference type="ARBA" id="ARBA00022692"/>
    </source>
</evidence>
<dbReference type="Gene3D" id="6.10.140.2150">
    <property type="match status" value="1"/>
</dbReference>
<comment type="pathway">
    <text evidence="3">Lipid metabolism; sphingolipid metabolism.</text>
</comment>
<dbReference type="FunFam" id="3.40.640.10:FF:000020">
    <property type="entry name" value="sphingosine-1-phosphate lyase 1"/>
    <property type="match status" value="1"/>
</dbReference>
<evidence type="ECO:0000313" key="18">
    <source>
        <dbReference type="EMBL" id="KZT62011.1"/>
    </source>
</evidence>
<keyword evidence="6" id="KW-0256">Endoplasmic reticulum</keyword>